<keyword evidence="2" id="KW-0472">Membrane</keyword>
<name>A0A5E4PS40_9NEOP</name>
<evidence type="ECO:0000313" key="3">
    <source>
        <dbReference type="EMBL" id="VVC87908.1"/>
    </source>
</evidence>
<dbReference type="Proteomes" id="UP000324832">
    <property type="component" value="Unassembled WGS sequence"/>
</dbReference>
<dbReference type="EMBL" id="FZQP02000225">
    <property type="protein sequence ID" value="VVC87908.1"/>
    <property type="molecule type" value="Genomic_DNA"/>
</dbReference>
<proteinExistence type="predicted"/>
<keyword evidence="2" id="KW-1133">Transmembrane helix</keyword>
<reference evidence="3 4" key="1">
    <citation type="submission" date="2017-07" db="EMBL/GenBank/DDBJ databases">
        <authorList>
            <person name="Talla V."/>
            <person name="Backstrom N."/>
        </authorList>
    </citation>
    <scope>NUCLEOTIDE SEQUENCE [LARGE SCALE GENOMIC DNA]</scope>
</reference>
<evidence type="ECO:0000256" key="2">
    <source>
        <dbReference type="SAM" id="Phobius"/>
    </source>
</evidence>
<feature type="region of interest" description="Disordered" evidence="1">
    <location>
        <begin position="58"/>
        <end position="79"/>
    </location>
</feature>
<dbReference type="AlphaFoldDB" id="A0A5E4PS40"/>
<gene>
    <name evidence="3" type="ORF">LSINAPIS_LOCUS1414</name>
</gene>
<sequence>MFGSKYYEDRDFEDNFESERVRYRSHWNMANTAYIAVAGALVLLIVLLCCCRRRRNRGQVLSRTSGSPDHGHQQPAGSW</sequence>
<evidence type="ECO:0000256" key="1">
    <source>
        <dbReference type="SAM" id="MobiDB-lite"/>
    </source>
</evidence>
<feature type="transmembrane region" description="Helical" evidence="2">
    <location>
        <begin position="32"/>
        <end position="51"/>
    </location>
</feature>
<evidence type="ECO:0000313" key="4">
    <source>
        <dbReference type="Proteomes" id="UP000324832"/>
    </source>
</evidence>
<keyword evidence="2" id="KW-0812">Transmembrane</keyword>
<keyword evidence="4" id="KW-1185">Reference proteome</keyword>
<protein>
    <submittedName>
        <fullName evidence="3">Uncharacterized protein</fullName>
    </submittedName>
</protein>
<accession>A0A5E4PS40</accession>
<organism evidence="3 4">
    <name type="scientific">Leptidea sinapis</name>
    <dbReference type="NCBI Taxonomy" id="189913"/>
    <lineage>
        <taxon>Eukaryota</taxon>
        <taxon>Metazoa</taxon>
        <taxon>Ecdysozoa</taxon>
        <taxon>Arthropoda</taxon>
        <taxon>Hexapoda</taxon>
        <taxon>Insecta</taxon>
        <taxon>Pterygota</taxon>
        <taxon>Neoptera</taxon>
        <taxon>Endopterygota</taxon>
        <taxon>Lepidoptera</taxon>
        <taxon>Glossata</taxon>
        <taxon>Ditrysia</taxon>
        <taxon>Papilionoidea</taxon>
        <taxon>Pieridae</taxon>
        <taxon>Dismorphiinae</taxon>
        <taxon>Leptidea</taxon>
    </lineage>
</organism>